<keyword evidence="1" id="KW-0812">Transmembrane</keyword>
<sequence length="299" mass="32703">MQLSILLFFQRIANPLLDKIMECITVLGEIAVPLVVLLIFSWCISRKKAFAIASSLLSALLVSQTLKAIFRIPRPFQAHPDLIAAGRVETATGYSFPSGHSTTSGAFYSSLAYCLRRTWVTILLILIIILVPISRMYLGVHWPLDTVIGTLIGVLSGIFLTRFSLSLYDRRKSYLIFTFTYGLVATVAAVIVTLLLAFTDIDKTAFADLASNAAIAGGVMLGFYLDRKLISTDASSGSVIQKIIRFILGMVSLVAVAMAVGAIPLPKEASTNLLFFIIGLWSTFIYPLIAYTLHLIGRE</sequence>
<feature type="transmembrane region" description="Helical" evidence="1">
    <location>
        <begin position="205"/>
        <end position="225"/>
    </location>
</feature>
<feature type="transmembrane region" description="Helical" evidence="1">
    <location>
        <begin position="119"/>
        <end position="138"/>
    </location>
</feature>
<dbReference type="SUPFAM" id="SSF48317">
    <property type="entry name" value="Acid phosphatase/Vanadium-dependent haloperoxidase"/>
    <property type="match status" value="1"/>
</dbReference>
<reference evidence="3" key="1">
    <citation type="submission" date="2020-10" db="EMBL/GenBank/DDBJ databases">
        <authorList>
            <person name="Gilroy R."/>
        </authorList>
    </citation>
    <scope>NUCLEOTIDE SEQUENCE</scope>
    <source>
        <strain evidence="3">14700</strain>
    </source>
</reference>
<dbReference type="Gene3D" id="1.20.144.10">
    <property type="entry name" value="Phosphatidic acid phosphatase type 2/haloperoxidase"/>
    <property type="match status" value="1"/>
</dbReference>
<dbReference type="EMBL" id="JADIMF010000139">
    <property type="protein sequence ID" value="MBO8469766.1"/>
    <property type="molecule type" value="Genomic_DNA"/>
</dbReference>
<dbReference type="Pfam" id="PF01569">
    <property type="entry name" value="PAP2"/>
    <property type="match status" value="1"/>
</dbReference>
<dbReference type="SMART" id="SM00014">
    <property type="entry name" value="acidPPc"/>
    <property type="match status" value="1"/>
</dbReference>
<gene>
    <name evidence="3" type="ORF">IAA72_08285</name>
</gene>
<keyword evidence="1" id="KW-1133">Transmembrane helix</keyword>
<protein>
    <submittedName>
        <fullName evidence="3">Phosphatase PAP2 family protein</fullName>
    </submittedName>
</protein>
<dbReference type="InterPro" id="IPR036938">
    <property type="entry name" value="PAP2/HPO_sf"/>
</dbReference>
<feature type="transmembrane region" description="Helical" evidence="1">
    <location>
        <begin position="20"/>
        <end position="44"/>
    </location>
</feature>
<feature type="transmembrane region" description="Helical" evidence="1">
    <location>
        <begin position="175"/>
        <end position="199"/>
    </location>
</feature>
<organism evidence="3 4">
    <name type="scientific">Candidatus Ornithospirochaeta stercoravium</name>
    <dbReference type="NCBI Taxonomy" id="2840897"/>
    <lineage>
        <taxon>Bacteria</taxon>
        <taxon>Pseudomonadati</taxon>
        <taxon>Spirochaetota</taxon>
        <taxon>Spirochaetia</taxon>
        <taxon>Spirochaetales</taxon>
        <taxon>Spirochaetaceae</taxon>
        <taxon>Spirochaetaceae incertae sedis</taxon>
        <taxon>Candidatus Ornithospirochaeta</taxon>
    </lineage>
</organism>
<feature type="transmembrane region" description="Helical" evidence="1">
    <location>
        <begin position="246"/>
        <end position="265"/>
    </location>
</feature>
<reference evidence="3" key="2">
    <citation type="journal article" date="2021" name="PeerJ">
        <title>Extensive microbial diversity within the chicken gut microbiome revealed by metagenomics and culture.</title>
        <authorList>
            <person name="Gilroy R."/>
            <person name="Ravi A."/>
            <person name="Getino M."/>
            <person name="Pursley I."/>
            <person name="Horton D.L."/>
            <person name="Alikhan N.F."/>
            <person name="Baker D."/>
            <person name="Gharbi K."/>
            <person name="Hall N."/>
            <person name="Watson M."/>
            <person name="Adriaenssens E.M."/>
            <person name="Foster-Nyarko E."/>
            <person name="Jarju S."/>
            <person name="Secka A."/>
            <person name="Antonio M."/>
            <person name="Oren A."/>
            <person name="Chaudhuri R.R."/>
            <person name="La Ragione R."/>
            <person name="Hildebrand F."/>
            <person name="Pallen M.J."/>
        </authorList>
    </citation>
    <scope>NUCLEOTIDE SEQUENCE</scope>
    <source>
        <strain evidence="3">14700</strain>
    </source>
</reference>
<dbReference type="InterPro" id="IPR000326">
    <property type="entry name" value="PAP2/HPO"/>
</dbReference>
<dbReference type="Proteomes" id="UP000810292">
    <property type="component" value="Unassembled WGS sequence"/>
</dbReference>
<feature type="transmembrane region" description="Helical" evidence="1">
    <location>
        <begin position="271"/>
        <end position="293"/>
    </location>
</feature>
<evidence type="ECO:0000259" key="2">
    <source>
        <dbReference type="SMART" id="SM00014"/>
    </source>
</evidence>
<name>A0A9D9IDX8_9SPIO</name>
<evidence type="ECO:0000313" key="3">
    <source>
        <dbReference type="EMBL" id="MBO8469766.1"/>
    </source>
</evidence>
<evidence type="ECO:0000313" key="4">
    <source>
        <dbReference type="Proteomes" id="UP000810292"/>
    </source>
</evidence>
<dbReference type="PANTHER" id="PTHR14969">
    <property type="entry name" value="SPHINGOSINE-1-PHOSPHATE PHOSPHOHYDROLASE"/>
    <property type="match status" value="1"/>
</dbReference>
<accession>A0A9D9IDX8</accession>
<proteinExistence type="predicted"/>
<comment type="caution">
    <text evidence="3">The sequence shown here is derived from an EMBL/GenBank/DDBJ whole genome shotgun (WGS) entry which is preliminary data.</text>
</comment>
<feature type="transmembrane region" description="Helical" evidence="1">
    <location>
        <begin position="144"/>
        <end position="163"/>
    </location>
</feature>
<keyword evidence="1" id="KW-0472">Membrane</keyword>
<dbReference type="AlphaFoldDB" id="A0A9D9IDX8"/>
<feature type="domain" description="Phosphatidic acid phosphatase type 2/haloperoxidase" evidence="2">
    <location>
        <begin position="47"/>
        <end position="161"/>
    </location>
</feature>
<dbReference type="PANTHER" id="PTHR14969:SF13">
    <property type="entry name" value="AT30094P"/>
    <property type="match status" value="1"/>
</dbReference>
<evidence type="ECO:0000256" key="1">
    <source>
        <dbReference type="SAM" id="Phobius"/>
    </source>
</evidence>